<reference evidence="4 5" key="1">
    <citation type="submission" date="2016-11" db="EMBL/GenBank/DDBJ databases">
        <authorList>
            <person name="Jaros S."/>
            <person name="Januszkiewicz K."/>
            <person name="Wedrychowicz H."/>
        </authorList>
    </citation>
    <scope>NUCLEOTIDE SEQUENCE [LARGE SCALE GENOMIC DNA]</scope>
    <source>
        <strain evidence="4 5">GAS86</strain>
    </source>
</reference>
<gene>
    <name evidence="4" type="ORF">SAMN05444168_4059</name>
</gene>
<evidence type="ECO:0000313" key="5">
    <source>
        <dbReference type="Proteomes" id="UP000184693"/>
    </source>
</evidence>
<dbReference type="GO" id="GO:0008199">
    <property type="term" value="F:ferric iron binding"/>
    <property type="evidence" value="ECO:0007669"/>
    <property type="project" value="InterPro"/>
</dbReference>
<dbReference type="Proteomes" id="UP000184693">
    <property type="component" value="Unassembled WGS sequence"/>
</dbReference>
<dbReference type="InterPro" id="IPR002177">
    <property type="entry name" value="DPS_DNA-bd"/>
</dbReference>
<dbReference type="EMBL" id="FSRM01000001">
    <property type="protein sequence ID" value="SIO27824.1"/>
    <property type="molecule type" value="Genomic_DNA"/>
</dbReference>
<evidence type="ECO:0000256" key="2">
    <source>
        <dbReference type="RuleBase" id="RU003875"/>
    </source>
</evidence>
<dbReference type="RefSeq" id="WP_074265834.1">
    <property type="nucleotide sequence ID" value="NZ_FSRM01000001.1"/>
</dbReference>
<organism evidence="4 5">
    <name type="scientific">Paraburkholderia phenazinium</name>
    <dbReference type="NCBI Taxonomy" id="60549"/>
    <lineage>
        <taxon>Bacteria</taxon>
        <taxon>Pseudomonadati</taxon>
        <taxon>Pseudomonadota</taxon>
        <taxon>Betaproteobacteria</taxon>
        <taxon>Burkholderiales</taxon>
        <taxon>Burkholderiaceae</taxon>
        <taxon>Paraburkholderia</taxon>
    </lineage>
</organism>
<dbReference type="InterPro" id="IPR012347">
    <property type="entry name" value="Ferritin-like"/>
</dbReference>
<dbReference type="PRINTS" id="PR01346">
    <property type="entry name" value="HELNAPAPROT"/>
</dbReference>
<accession>A0A1N6I728</accession>
<dbReference type="GO" id="GO:0016722">
    <property type="term" value="F:oxidoreductase activity, acting on metal ions"/>
    <property type="evidence" value="ECO:0007669"/>
    <property type="project" value="InterPro"/>
</dbReference>
<protein>
    <submittedName>
        <fullName evidence="4">Starvation-inducible DNA-binding protein</fullName>
    </submittedName>
</protein>
<evidence type="ECO:0000259" key="3">
    <source>
        <dbReference type="Pfam" id="PF00210"/>
    </source>
</evidence>
<dbReference type="AlphaFoldDB" id="A0A1N6I728"/>
<dbReference type="SUPFAM" id="SSF47240">
    <property type="entry name" value="Ferritin-like"/>
    <property type="match status" value="1"/>
</dbReference>
<sequence length="161" mass="17635">MSLHSTRNTLAEAIRRKSVDLLGQSLVTAIDVQRQAKQAHWNVKGPNFIALHLLFDEVHTAAIEWADLSAERLVALGGTADGRVQHVADKTQLESYPLELTDGTDHVRQISAALAKYGQQTVAAINESGDAGDPSTSDLFTEISRAVDDYLWKVEAHNYAK</sequence>
<name>A0A1N6I728_9BURK</name>
<feature type="domain" description="Ferritin/DPS" evidence="3">
    <location>
        <begin position="24"/>
        <end position="157"/>
    </location>
</feature>
<dbReference type="PIRSF" id="PIRSF005900">
    <property type="entry name" value="Dps"/>
    <property type="match status" value="1"/>
</dbReference>
<dbReference type="Pfam" id="PF00210">
    <property type="entry name" value="Ferritin"/>
    <property type="match status" value="1"/>
</dbReference>
<dbReference type="OrthoDB" id="9797687at2"/>
<evidence type="ECO:0000313" key="4">
    <source>
        <dbReference type="EMBL" id="SIO27824.1"/>
    </source>
</evidence>
<dbReference type="InterPro" id="IPR008331">
    <property type="entry name" value="Ferritin_DPS_dom"/>
</dbReference>
<proteinExistence type="inferred from homology"/>
<dbReference type="InterPro" id="IPR023188">
    <property type="entry name" value="DPS_DNA-bd_CS"/>
</dbReference>
<dbReference type="PANTHER" id="PTHR42932:SF3">
    <property type="entry name" value="DNA PROTECTION DURING STARVATION PROTEIN"/>
    <property type="match status" value="1"/>
</dbReference>
<dbReference type="CDD" id="cd01043">
    <property type="entry name" value="DPS"/>
    <property type="match status" value="1"/>
</dbReference>
<evidence type="ECO:0000256" key="1">
    <source>
        <dbReference type="ARBA" id="ARBA00009497"/>
    </source>
</evidence>
<dbReference type="Gene3D" id="1.20.1260.10">
    <property type="match status" value="1"/>
</dbReference>
<dbReference type="InterPro" id="IPR009078">
    <property type="entry name" value="Ferritin-like_SF"/>
</dbReference>
<keyword evidence="4" id="KW-0238">DNA-binding</keyword>
<dbReference type="PANTHER" id="PTHR42932">
    <property type="entry name" value="GENERAL STRESS PROTEIN 20U"/>
    <property type="match status" value="1"/>
</dbReference>
<dbReference type="NCBIfam" id="NF006975">
    <property type="entry name" value="PRK09448.1"/>
    <property type="match status" value="1"/>
</dbReference>
<comment type="similarity">
    <text evidence="1 2">Belongs to the Dps family.</text>
</comment>
<dbReference type="PROSITE" id="PS00818">
    <property type="entry name" value="DPS_1"/>
    <property type="match status" value="1"/>
</dbReference>
<dbReference type="GO" id="GO:0003677">
    <property type="term" value="F:DNA binding"/>
    <property type="evidence" value="ECO:0007669"/>
    <property type="project" value="UniProtKB-KW"/>
</dbReference>